<accession>A0A9P0DBP6</accession>
<sequence length="191" mass="21530">MLNDNESKDDLFGGTGTDSDEDYVPGNNKHNPNLKRPLSTSSSSNDSDEEIQGTGTVPIMLENVRVTSEDGSDQIPVILENTPQRGKKRLVRRQSWKRNIQKARRAKSEPYINVAGINKPGEHIGSNFHCKLKCFDEIGQETGETIFRDFCDMKSKDLHDAYLYGNIFKIKVQRTRPRSGDGNKKKCNISL</sequence>
<organism evidence="2 3">
    <name type="scientific">Psylliodes chrysocephalus</name>
    <dbReference type="NCBI Taxonomy" id="3402493"/>
    <lineage>
        <taxon>Eukaryota</taxon>
        <taxon>Metazoa</taxon>
        <taxon>Ecdysozoa</taxon>
        <taxon>Arthropoda</taxon>
        <taxon>Hexapoda</taxon>
        <taxon>Insecta</taxon>
        <taxon>Pterygota</taxon>
        <taxon>Neoptera</taxon>
        <taxon>Endopterygota</taxon>
        <taxon>Coleoptera</taxon>
        <taxon>Polyphaga</taxon>
        <taxon>Cucujiformia</taxon>
        <taxon>Chrysomeloidea</taxon>
        <taxon>Chrysomelidae</taxon>
        <taxon>Galerucinae</taxon>
        <taxon>Alticini</taxon>
        <taxon>Psylliodes</taxon>
    </lineage>
</organism>
<feature type="compositionally biased region" description="Basic and acidic residues" evidence="1">
    <location>
        <begin position="1"/>
        <end position="11"/>
    </location>
</feature>
<dbReference type="EMBL" id="OV651819">
    <property type="protein sequence ID" value="CAH1113793.1"/>
    <property type="molecule type" value="Genomic_DNA"/>
</dbReference>
<dbReference type="AlphaFoldDB" id="A0A9P0DBP6"/>
<gene>
    <name evidence="2" type="ORF">PSYICH_LOCUS13370</name>
</gene>
<feature type="region of interest" description="Disordered" evidence="1">
    <location>
        <begin position="1"/>
        <end position="57"/>
    </location>
</feature>
<dbReference type="OrthoDB" id="6349457at2759"/>
<protein>
    <submittedName>
        <fullName evidence="2">Uncharacterized protein</fullName>
    </submittedName>
</protein>
<evidence type="ECO:0000313" key="2">
    <source>
        <dbReference type="EMBL" id="CAH1113793.1"/>
    </source>
</evidence>
<reference evidence="2" key="1">
    <citation type="submission" date="2022-01" db="EMBL/GenBank/DDBJ databases">
        <authorList>
            <person name="King R."/>
        </authorList>
    </citation>
    <scope>NUCLEOTIDE SEQUENCE</scope>
</reference>
<proteinExistence type="predicted"/>
<evidence type="ECO:0000256" key="1">
    <source>
        <dbReference type="SAM" id="MobiDB-lite"/>
    </source>
</evidence>
<name>A0A9P0DBP6_9CUCU</name>
<keyword evidence="3" id="KW-1185">Reference proteome</keyword>
<dbReference type="Proteomes" id="UP001153636">
    <property type="component" value="Chromosome 7"/>
</dbReference>
<evidence type="ECO:0000313" key="3">
    <source>
        <dbReference type="Proteomes" id="UP001153636"/>
    </source>
</evidence>